<name>A0A934WTP4_9FIRM</name>
<keyword evidence="2" id="KW-1185">Reference proteome</keyword>
<proteinExistence type="predicted"/>
<accession>A0A934WTP4</accession>
<gene>
    <name evidence="1" type="ORF">JKK62_13830</name>
</gene>
<dbReference type="EMBL" id="JAEQMG010000147">
    <property type="protein sequence ID" value="MBK6089706.1"/>
    <property type="molecule type" value="Genomic_DNA"/>
</dbReference>
<protein>
    <submittedName>
        <fullName evidence="1">Uncharacterized protein</fullName>
    </submittedName>
</protein>
<reference evidence="1" key="1">
    <citation type="submission" date="2021-01" db="EMBL/GenBank/DDBJ databases">
        <title>Genome public.</title>
        <authorList>
            <person name="Liu C."/>
            <person name="Sun Q."/>
        </authorList>
    </citation>
    <scope>NUCLEOTIDE SEQUENCE</scope>
    <source>
        <strain evidence="1">M6</strain>
    </source>
</reference>
<organism evidence="1 2">
    <name type="scientific">Ruminococcus difficilis</name>
    <dbReference type="NCBI Taxonomy" id="2763069"/>
    <lineage>
        <taxon>Bacteria</taxon>
        <taxon>Bacillati</taxon>
        <taxon>Bacillota</taxon>
        <taxon>Clostridia</taxon>
        <taxon>Eubacteriales</taxon>
        <taxon>Oscillospiraceae</taxon>
        <taxon>Ruminococcus</taxon>
    </lineage>
</organism>
<feature type="non-terminal residue" evidence="1">
    <location>
        <position position="113"/>
    </location>
</feature>
<dbReference type="AlphaFoldDB" id="A0A934WTP4"/>
<evidence type="ECO:0000313" key="1">
    <source>
        <dbReference type="EMBL" id="MBK6089706.1"/>
    </source>
</evidence>
<sequence>MKSFIRLAVAIIAVLAVIFTGANIILHNENKGDAGRPYRVEAERIAARIENREPYSLNDYSYIKNVEIQENGFQGGDSDYLVKEIGGKLYRFDYSYQADNTSAITSFNICFGV</sequence>
<dbReference type="Proteomes" id="UP000633365">
    <property type="component" value="Unassembled WGS sequence"/>
</dbReference>
<evidence type="ECO:0000313" key="2">
    <source>
        <dbReference type="Proteomes" id="UP000633365"/>
    </source>
</evidence>
<comment type="caution">
    <text evidence="1">The sequence shown here is derived from an EMBL/GenBank/DDBJ whole genome shotgun (WGS) entry which is preliminary data.</text>
</comment>